<dbReference type="CDD" id="cd16030">
    <property type="entry name" value="iduronate-2-sulfatase"/>
    <property type="match status" value="1"/>
</dbReference>
<organism evidence="10 11">
    <name type="scientific">Prosthecobacter algae</name>
    <dbReference type="NCBI Taxonomy" id="1144682"/>
    <lineage>
        <taxon>Bacteria</taxon>
        <taxon>Pseudomonadati</taxon>
        <taxon>Verrucomicrobiota</taxon>
        <taxon>Verrucomicrobiia</taxon>
        <taxon>Verrucomicrobiales</taxon>
        <taxon>Verrucomicrobiaceae</taxon>
        <taxon>Prosthecobacter</taxon>
    </lineage>
</organism>
<evidence type="ECO:0000256" key="3">
    <source>
        <dbReference type="ARBA" id="ARBA00022723"/>
    </source>
</evidence>
<evidence type="ECO:0000256" key="2">
    <source>
        <dbReference type="ARBA" id="ARBA00008779"/>
    </source>
</evidence>
<keyword evidence="6" id="KW-0106">Calcium</keyword>
<evidence type="ECO:0000259" key="9">
    <source>
        <dbReference type="Pfam" id="PF00884"/>
    </source>
</evidence>
<dbReference type="InterPro" id="IPR035874">
    <property type="entry name" value="IDS"/>
</dbReference>
<proteinExistence type="inferred from homology"/>
<dbReference type="RefSeq" id="WP_345735038.1">
    <property type="nucleotide sequence ID" value="NZ_BAABIA010000002.1"/>
</dbReference>
<comment type="caution">
    <text evidence="10">The sequence shown here is derived from an EMBL/GenBank/DDBJ whole genome shotgun (WGS) entry which is preliminary data.</text>
</comment>
<dbReference type="SUPFAM" id="SSF53649">
    <property type="entry name" value="Alkaline phosphatase-like"/>
    <property type="match status" value="1"/>
</dbReference>
<dbReference type="Proteomes" id="UP001499852">
    <property type="component" value="Unassembled WGS sequence"/>
</dbReference>
<evidence type="ECO:0000256" key="5">
    <source>
        <dbReference type="ARBA" id="ARBA00022801"/>
    </source>
</evidence>
<feature type="chain" id="PRO_5045985833" evidence="8">
    <location>
        <begin position="29"/>
        <end position="500"/>
    </location>
</feature>
<dbReference type="Pfam" id="PF00884">
    <property type="entry name" value="Sulfatase"/>
    <property type="match status" value="1"/>
</dbReference>
<feature type="domain" description="Sulfatase N-terminal" evidence="9">
    <location>
        <begin position="31"/>
        <end position="377"/>
    </location>
</feature>
<evidence type="ECO:0000313" key="11">
    <source>
        <dbReference type="Proteomes" id="UP001499852"/>
    </source>
</evidence>
<keyword evidence="4 8" id="KW-0732">Signal</keyword>
<evidence type="ECO:0000313" key="10">
    <source>
        <dbReference type="EMBL" id="GAA5135020.1"/>
    </source>
</evidence>
<evidence type="ECO:0000256" key="8">
    <source>
        <dbReference type="SAM" id="SignalP"/>
    </source>
</evidence>
<keyword evidence="11" id="KW-1185">Reference proteome</keyword>
<feature type="region of interest" description="Disordered" evidence="7">
    <location>
        <begin position="473"/>
        <end position="500"/>
    </location>
</feature>
<dbReference type="PANTHER" id="PTHR45953:SF1">
    <property type="entry name" value="IDURONATE 2-SULFATASE"/>
    <property type="match status" value="1"/>
</dbReference>
<feature type="compositionally biased region" description="Basic residues" evidence="7">
    <location>
        <begin position="491"/>
        <end position="500"/>
    </location>
</feature>
<reference evidence="11" key="1">
    <citation type="journal article" date="2019" name="Int. J. Syst. Evol. Microbiol.">
        <title>The Global Catalogue of Microorganisms (GCM) 10K type strain sequencing project: providing services to taxonomists for standard genome sequencing and annotation.</title>
        <authorList>
            <consortium name="The Broad Institute Genomics Platform"/>
            <consortium name="The Broad Institute Genome Sequencing Center for Infectious Disease"/>
            <person name="Wu L."/>
            <person name="Ma J."/>
        </authorList>
    </citation>
    <scope>NUCLEOTIDE SEQUENCE [LARGE SCALE GENOMIC DNA]</scope>
    <source>
        <strain evidence="11">JCM 18053</strain>
    </source>
</reference>
<keyword evidence="3" id="KW-0479">Metal-binding</keyword>
<comment type="similarity">
    <text evidence="2">Belongs to the sulfatase family.</text>
</comment>
<dbReference type="InterPro" id="IPR017850">
    <property type="entry name" value="Alkaline_phosphatase_core_sf"/>
</dbReference>
<evidence type="ECO:0000256" key="6">
    <source>
        <dbReference type="ARBA" id="ARBA00022837"/>
    </source>
</evidence>
<evidence type="ECO:0000256" key="4">
    <source>
        <dbReference type="ARBA" id="ARBA00022729"/>
    </source>
</evidence>
<dbReference type="EMBL" id="BAABIA010000002">
    <property type="protein sequence ID" value="GAA5135020.1"/>
    <property type="molecule type" value="Genomic_DNA"/>
</dbReference>
<evidence type="ECO:0000256" key="1">
    <source>
        <dbReference type="ARBA" id="ARBA00001913"/>
    </source>
</evidence>
<dbReference type="PANTHER" id="PTHR45953">
    <property type="entry name" value="IDURONATE 2-SULFATASE"/>
    <property type="match status" value="1"/>
</dbReference>
<sequence>MPLRSIVFGAMHVRQIFLSLIAVATAQAAKPNVLMICVDDLKPNIGCFGDAVAQTPNIDRLAKRGVLFEKAYCNQAVCSPSRNALMTSLRPQSLGIYELMTNFRKAAPNAVTMTQHFMAQGYKAEGLGKILHVGHGNVDDAASWSVPSWKPKAQTYVNEESTAVTREAKVGGDRGWATEKAETADDTYADGLVAREAVKRLESAAKKSDQPFFLAVGFIRPHLPFVSPKKYWDLYDPAKLPMPQVKDAPQGAPAYAGQPGGELRQYSDMPQTGPIDDTTTRRLIHGYYAATSYMDAQLGLVLDALDASGLAENTIIVFWGDHGWHLGDHSMWCKHTNYEQAARIPVIVAAPGAAAGVKSASFIETVDIYPTLSDLAGLPAPAGLDGKSFAAVMKDPALKSRDSVIHVYPRNNLLGRAIRTDRYRLVEWKKPGSGEPADAFELYDYQEDPLETKNLASERPEIVTELAAILATHPEAKPQMKTAAAKDGAPGKKKKKGKKK</sequence>
<accession>A0ABP9NV73</accession>
<name>A0ABP9NV73_9BACT</name>
<protein>
    <submittedName>
        <fullName evidence="10">Sulfatase</fullName>
    </submittedName>
</protein>
<dbReference type="Gene3D" id="3.40.720.10">
    <property type="entry name" value="Alkaline Phosphatase, subunit A"/>
    <property type="match status" value="1"/>
</dbReference>
<comment type="cofactor">
    <cofactor evidence="1">
        <name>Ca(2+)</name>
        <dbReference type="ChEBI" id="CHEBI:29108"/>
    </cofactor>
</comment>
<dbReference type="InterPro" id="IPR000917">
    <property type="entry name" value="Sulfatase_N"/>
</dbReference>
<evidence type="ECO:0000256" key="7">
    <source>
        <dbReference type="SAM" id="MobiDB-lite"/>
    </source>
</evidence>
<gene>
    <name evidence="10" type="ORF">GCM10023213_07590</name>
</gene>
<feature type="signal peptide" evidence="8">
    <location>
        <begin position="1"/>
        <end position="28"/>
    </location>
</feature>
<keyword evidence="5" id="KW-0378">Hydrolase</keyword>